<reference evidence="2" key="1">
    <citation type="submission" date="2018-01" db="EMBL/GenBank/DDBJ databases">
        <title>Draft Genome Sequence of the Radioresistant Bacterium Deinococcus aerius TR0125, Isolated from the Higher Atmosphere above Japan.</title>
        <authorList>
            <person name="Satoh K."/>
            <person name="Arai H."/>
            <person name="Sanzen T."/>
            <person name="Kawaguchi Y."/>
            <person name="Hayashi H."/>
            <person name="Yokobori S."/>
            <person name="Yamagishi A."/>
            <person name="Oono Y."/>
            <person name="Narumi I."/>
        </authorList>
    </citation>
    <scope>NUCLEOTIDE SEQUENCE [LARGE SCALE GENOMIC DNA]</scope>
    <source>
        <strain evidence="2">TR0125</strain>
    </source>
</reference>
<organism evidence="1 2">
    <name type="scientific">Deinococcus aerius</name>
    <dbReference type="NCBI Taxonomy" id="200253"/>
    <lineage>
        <taxon>Bacteria</taxon>
        <taxon>Thermotogati</taxon>
        <taxon>Deinococcota</taxon>
        <taxon>Deinococci</taxon>
        <taxon>Deinococcales</taxon>
        <taxon>Deinococcaceae</taxon>
        <taxon>Deinococcus</taxon>
    </lineage>
</organism>
<gene>
    <name evidence="1" type="ORF">DAERI_060088</name>
</gene>
<accession>A0A2I9DHY0</accession>
<evidence type="ECO:0000313" key="1">
    <source>
        <dbReference type="EMBL" id="GBF05828.1"/>
    </source>
</evidence>
<sequence>MEAVTIDHDPPTINHTNVRSGQTLTWGFGEESAPEDLSGRVVELILDPGTQAQQRDAMSVAAPLGLVSWAVPATWRGPSKYLILVDGEAWVEGLLQPAATRVTP</sequence>
<keyword evidence="2" id="KW-1185">Reference proteome</keyword>
<dbReference type="EMBL" id="BFAG01000006">
    <property type="protein sequence ID" value="GBF05828.1"/>
    <property type="molecule type" value="Genomic_DNA"/>
</dbReference>
<comment type="caution">
    <text evidence="1">The sequence shown here is derived from an EMBL/GenBank/DDBJ whole genome shotgun (WGS) entry which is preliminary data.</text>
</comment>
<evidence type="ECO:0000313" key="2">
    <source>
        <dbReference type="Proteomes" id="UP000236569"/>
    </source>
</evidence>
<protein>
    <submittedName>
        <fullName evidence="1">Uncharacterized protein</fullName>
    </submittedName>
</protein>
<proteinExistence type="predicted"/>
<dbReference type="Proteomes" id="UP000236569">
    <property type="component" value="Unassembled WGS sequence"/>
</dbReference>
<dbReference type="AlphaFoldDB" id="A0A2I9DHY0"/>
<name>A0A2I9DHY0_9DEIO</name>
<dbReference type="RefSeq" id="WP_103129246.1">
    <property type="nucleotide sequence ID" value="NZ_BFAG01000006.1"/>
</dbReference>